<evidence type="ECO:0000313" key="2">
    <source>
        <dbReference type="EMBL" id="SEF53739.1"/>
    </source>
</evidence>
<sequence length="62" mass="6445">MKKTMYLTLAVLGMVLGSFAVVQPVKAQGGPCGPEIESGDCTVKECGDCLYISCPDGDSVQC</sequence>
<dbReference type="STRING" id="1120964.GCA_001313265_00971"/>
<dbReference type="EMBL" id="FNVR01000002">
    <property type="protein sequence ID" value="SEF53739.1"/>
    <property type="molecule type" value="Genomic_DNA"/>
</dbReference>
<organism evidence="2 3">
    <name type="scientific">Algoriphagus boritolerans DSM 17298 = JCM 18970</name>
    <dbReference type="NCBI Taxonomy" id="1120964"/>
    <lineage>
        <taxon>Bacteria</taxon>
        <taxon>Pseudomonadati</taxon>
        <taxon>Bacteroidota</taxon>
        <taxon>Cytophagia</taxon>
        <taxon>Cytophagales</taxon>
        <taxon>Cyclobacteriaceae</taxon>
        <taxon>Algoriphagus</taxon>
    </lineage>
</organism>
<evidence type="ECO:0000313" key="3">
    <source>
        <dbReference type="Proteomes" id="UP000236736"/>
    </source>
</evidence>
<reference evidence="3" key="1">
    <citation type="submission" date="2016-10" db="EMBL/GenBank/DDBJ databases">
        <authorList>
            <person name="Varghese N."/>
            <person name="Submissions S."/>
        </authorList>
    </citation>
    <scope>NUCLEOTIDE SEQUENCE [LARGE SCALE GENOMIC DNA]</scope>
    <source>
        <strain evidence="3">DSM 17298</strain>
    </source>
</reference>
<proteinExistence type="predicted"/>
<gene>
    <name evidence="2" type="ORF">SAMN03080598_00504</name>
</gene>
<feature type="signal peptide" evidence="1">
    <location>
        <begin position="1"/>
        <end position="27"/>
    </location>
</feature>
<protein>
    <submittedName>
        <fullName evidence="2">Uncharacterized protein</fullName>
    </submittedName>
</protein>
<dbReference type="Proteomes" id="UP000236736">
    <property type="component" value="Unassembled WGS sequence"/>
</dbReference>
<keyword evidence="1" id="KW-0732">Signal</keyword>
<evidence type="ECO:0000256" key="1">
    <source>
        <dbReference type="SAM" id="SignalP"/>
    </source>
</evidence>
<feature type="chain" id="PRO_5009284302" evidence="1">
    <location>
        <begin position="28"/>
        <end position="62"/>
    </location>
</feature>
<accession>A0A1H5ST59</accession>
<dbReference type="AlphaFoldDB" id="A0A1H5ST59"/>
<keyword evidence="3" id="KW-1185">Reference proteome</keyword>
<name>A0A1H5ST59_9BACT</name>